<dbReference type="RefSeq" id="WP_101466731.1">
    <property type="nucleotide sequence ID" value="NZ_PJMW01000002.1"/>
</dbReference>
<feature type="domain" description="DUF4326" evidence="1">
    <location>
        <begin position="9"/>
        <end position="109"/>
    </location>
</feature>
<comment type="caution">
    <text evidence="2">The sequence shown here is derived from an EMBL/GenBank/DDBJ whole genome shotgun (WGS) entry which is preliminary data.</text>
</comment>
<organism evidence="2 3">
    <name type="scientific">Nocardia fluminea</name>
    <dbReference type="NCBI Taxonomy" id="134984"/>
    <lineage>
        <taxon>Bacteria</taxon>
        <taxon>Bacillati</taxon>
        <taxon>Actinomycetota</taxon>
        <taxon>Actinomycetes</taxon>
        <taxon>Mycobacteriales</taxon>
        <taxon>Nocardiaceae</taxon>
        <taxon>Nocardia</taxon>
    </lineage>
</organism>
<dbReference type="OrthoDB" id="3483205at2"/>
<proteinExistence type="predicted"/>
<accession>A0A2N3VGY2</accession>
<keyword evidence="3" id="KW-1185">Reference proteome</keyword>
<dbReference type="Proteomes" id="UP000233766">
    <property type="component" value="Unassembled WGS sequence"/>
</dbReference>
<dbReference type="InterPro" id="IPR025475">
    <property type="entry name" value="DUF4326"/>
</dbReference>
<evidence type="ECO:0000313" key="3">
    <source>
        <dbReference type="Proteomes" id="UP000233766"/>
    </source>
</evidence>
<evidence type="ECO:0000313" key="2">
    <source>
        <dbReference type="EMBL" id="PKV80882.1"/>
    </source>
</evidence>
<dbReference type="EMBL" id="PJMW01000002">
    <property type="protein sequence ID" value="PKV80882.1"/>
    <property type="molecule type" value="Genomic_DNA"/>
</dbReference>
<protein>
    <submittedName>
        <fullName evidence="2">Uncharacterized protein DUF4326</fullName>
    </submittedName>
</protein>
<evidence type="ECO:0000259" key="1">
    <source>
        <dbReference type="Pfam" id="PF14216"/>
    </source>
</evidence>
<dbReference type="AlphaFoldDB" id="A0A2N3VGY2"/>
<sequence length="119" mass="13461">MADRVQLRRTKGWRLPDGAVNVARPGRWGNPYVVHQHTDKCGDDHVWCPTYCADDRETAVRLYRHAVLHPLHGQPRVPTPDEIRTELAGRDLACWCLPAGPCHADFLIEIANTEEKTDG</sequence>
<name>A0A2N3VGY2_9NOCA</name>
<gene>
    <name evidence="2" type="ORF">ATK86_5319</name>
</gene>
<reference evidence="2 3" key="1">
    <citation type="submission" date="2017-12" db="EMBL/GenBank/DDBJ databases">
        <title>Sequencing the genomes of 1000 Actinobacteria strains.</title>
        <authorList>
            <person name="Klenk H.-P."/>
        </authorList>
    </citation>
    <scope>NUCLEOTIDE SEQUENCE [LARGE SCALE GENOMIC DNA]</scope>
    <source>
        <strain evidence="2 3">DSM 44489</strain>
    </source>
</reference>
<dbReference type="Pfam" id="PF14216">
    <property type="entry name" value="DUF4326"/>
    <property type="match status" value="1"/>
</dbReference>